<dbReference type="GO" id="GO:0000976">
    <property type="term" value="F:transcription cis-regulatory region binding"/>
    <property type="evidence" value="ECO:0007669"/>
    <property type="project" value="TreeGrafter"/>
</dbReference>
<keyword evidence="2 4" id="KW-0238">DNA-binding</keyword>
<evidence type="ECO:0000259" key="5">
    <source>
        <dbReference type="PROSITE" id="PS50977"/>
    </source>
</evidence>
<evidence type="ECO:0000256" key="1">
    <source>
        <dbReference type="ARBA" id="ARBA00023015"/>
    </source>
</evidence>
<dbReference type="Gene3D" id="1.10.357.10">
    <property type="entry name" value="Tetracycline Repressor, domain 2"/>
    <property type="match status" value="1"/>
</dbReference>
<dbReference type="PRINTS" id="PR00455">
    <property type="entry name" value="HTHTETR"/>
</dbReference>
<dbReference type="InterPro" id="IPR001647">
    <property type="entry name" value="HTH_TetR"/>
</dbReference>
<proteinExistence type="predicted"/>
<evidence type="ECO:0000313" key="7">
    <source>
        <dbReference type="Proteomes" id="UP000614410"/>
    </source>
</evidence>
<dbReference type="AlphaFoldDB" id="A0A934NEB1"/>
<dbReference type="InterPro" id="IPR036271">
    <property type="entry name" value="Tet_transcr_reg_TetR-rel_C_sf"/>
</dbReference>
<evidence type="ECO:0000256" key="3">
    <source>
        <dbReference type="ARBA" id="ARBA00023163"/>
    </source>
</evidence>
<gene>
    <name evidence="6" type="ORF">JF887_03955</name>
</gene>
<protein>
    <submittedName>
        <fullName evidence="6">TetR/AcrR family transcriptional regulator</fullName>
    </submittedName>
</protein>
<evidence type="ECO:0000313" key="6">
    <source>
        <dbReference type="EMBL" id="MBJ7608573.1"/>
    </source>
</evidence>
<feature type="DNA-binding region" description="H-T-H motif" evidence="4">
    <location>
        <begin position="38"/>
        <end position="57"/>
    </location>
</feature>
<dbReference type="InterPro" id="IPR050109">
    <property type="entry name" value="HTH-type_TetR-like_transc_reg"/>
</dbReference>
<dbReference type="Proteomes" id="UP000614410">
    <property type="component" value="Unassembled WGS sequence"/>
</dbReference>
<evidence type="ECO:0000256" key="4">
    <source>
        <dbReference type="PROSITE-ProRule" id="PRU00335"/>
    </source>
</evidence>
<keyword evidence="3" id="KW-0804">Transcription</keyword>
<dbReference type="GO" id="GO:0003700">
    <property type="term" value="F:DNA-binding transcription factor activity"/>
    <property type="evidence" value="ECO:0007669"/>
    <property type="project" value="TreeGrafter"/>
</dbReference>
<dbReference type="SUPFAM" id="SSF46689">
    <property type="entry name" value="Homeodomain-like"/>
    <property type="match status" value="1"/>
</dbReference>
<feature type="domain" description="HTH tetR-type" evidence="5">
    <location>
        <begin position="15"/>
        <end position="75"/>
    </location>
</feature>
<organism evidence="6 7">
    <name type="scientific">Candidatus Amunia macphersoniae</name>
    <dbReference type="NCBI Taxonomy" id="3127014"/>
    <lineage>
        <taxon>Bacteria</taxon>
        <taxon>Bacillati</taxon>
        <taxon>Candidatus Dormiibacterota</taxon>
        <taxon>Candidatus Dormibacteria</taxon>
        <taxon>Candidatus Aeolococcales</taxon>
        <taxon>Candidatus Aeolococcaceae</taxon>
        <taxon>Candidatus Amunia</taxon>
    </lineage>
</organism>
<evidence type="ECO:0000256" key="2">
    <source>
        <dbReference type="ARBA" id="ARBA00023125"/>
    </source>
</evidence>
<dbReference type="InterPro" id="IPR023772">
    <property type="entry name" value="DNA-bd_HTH_TetR-type_CS"/>
</dbReference>
<dbReference type="PROSITE" id="PS50977">
    <property type="entry name" value="HTH_TETR_2"/>
    <property type="match status" value="1"/>
</dbReference>
<name>A0A934NEB1_9BACT</name>
<comment type="caution">
    <text evidence="6">The sequence shown here is derived from an EMBL/GenBank/DDBJ whole genome shotgun (WGS) entry which is preliminary data.</text>
</comment>
<dbReference type="SUPFAM" id="SSF48498">
    <property type="entry name" value="Tetracyclin repressor-like, C-terminal domain"/>
    <property type="match status" value="1"/>
</dbReference>
<dbReference type="EMBL" id="JAEKNN010000019">
    <property type="protein sequence ID" value="MBJ7608573.1"/>
    <property type="molecule type" value="Genomic_DNA"/>
</dbReference>
<dbReference type="PANTHER" id="PTHR30055">
    <property type="entry name" value="HTH-TYPE TRANSCRIPTIONAL REGULATOR RUTR"/>
    <property type="match status" value="1"/>
</dbReference>
<dbReference type="PROSITE" id="PS01081">
    <property type="entry name" value="HTH_TETR_1"/>
    <property type="match status" value="1"/>
</dbReference>
<reference evidence="6 7" key="1">
    <citation type="submission" date="2020-10" db="EMBL/GenBank/DDBJ databases">
        <title>Ca. Dormibacterota MAGs.</title>
        <authorList>
            <person name="Montgomery K."/>
        </authorList>
    </citation>
    <scope>NUCLEOTIDE SEQUENCE [LARGE SCALE GENOMIC DNA]</scope>
    <source>
        <strain evidence="6">Mitchell_Peninsula_5</strain>
    </source>
</reference>
<dbReference type="PANTHER" id="PTHR30055:SF234">
    <property type="entry name" value="HTH-TYPE TRANSCRIPTIONAL REGULATOR BETI"/>
    <property type="match status" value="1"/>
</dbReference>
<dbReference type="Pfam" id="PF00440">
    <property type="entry name" value="TetR_N"/>
    <property type="match status" value="1"/>
</dbReference>
<sequence>MVAHPTRDRRAERREATRAEILDAAWELARIHGLAGISLREVARRIGIQPPTLYWYFDSKNAIYDAMFAEANRQLLQLIAEQEWPTEPREMLRMAARVWVAFSTEDVARYQLMFQRSIPDFEPSPEAYAVALEILQTMRVDFAAAGISDPAHLDLWTAVVAGLAAQQTSNQPGGDRWLRLTDEAADMFADHVLGTTTQESQR</sequence>
<accession>A0A934NEB1</accession>
<dbReference type="InterPro" id="IPR009057">
    <property type="entry name" value="Homeodomain-like_sf"/>
</dbReference>
<keyword evidence="1" id="KW-0805">Transcription regulation</keyword>